<dbReference type="Proteomes" id="UP000061660">
    <property type="component" value="Chromosome"/>
</dbReference>
<keyword evidence="2" id="KW-0479">Metal-binding</keyword>
<keyword evidence="6" id="KW-1185">Reference proteome</keyword>
<evidence type="ECO:0000256" key="3">
    <source>
        <dbReference type="ARBA" id="ARBA00022842"/>
    </source>
</evidence>
<dbReference type="InterPro" id="IPR036849">
    <property type="entry name" value="Enolase-like_C_sf"/>
</dbReference>
<dbReference type="InterPro" id="IPR029065">
    <property type="entry name" value="Enolase_C-like"/>
</dbReference>
<evidence type="ECO:0000259" key="4">
    <source>
        <dbReference type="SMART" id="SM00922"/>
    </source>
</evidence>
<dbReference type="SUPFAM" id="SSF54826">
    <property type="entry name" value="Enolase N-terminal domain-like"/>
    <property type="match status" value="1"/>
</dbReference>
<feature type="domain" description="Mandelate racemase/muconate lactonizing enzyme C-terminal" evidence="4">
    <location>
        <begin position="153"/>
        <end position="249"/>
    </location>
</feature>
<dbReference type="PANTHER" id="PTHR13794">
    <property type="entry name" value="ENOLASE SUPERFAMILY, MANDELATE RACEMASE"/>
    <property type="match status" value="1"/>
</dbReference>
<dbReference type="OrthoDB" id="9775391at2"/>
<dbReference type="Pfam" id="PF02746">
    <property type="entry name" value="MR_MLE_N"/>
    <property type="match status" value="1"/>
</dbReference>
<evidence type="ECO:0000313" key="5">
    <source>
        <dbReference type="EMBL" id="ALS20515.1"/>
    </source>
</evidence>
<dbReference type="CDD" id="cd03316">
    <property type="entry name" value="MR_like"/>
    <property type="match status" value="1"/>
</dbReference>
<comment type="cofactor">
    <cofactor evidence="1">
        <name>Mg(2+)</name>
        <dbReference type="ChEBI" id="CHEBI:18420"/>
    </cofactor>
</comment>
<dbReference type="STRING" id="162209.IJ22_01230"/>
<reference evidence="5 6" key="2">
    <citation type="journal article" date="2016" name="Genome Announc.">
        <title>Complete Genome Sequences of Two Interactive Moderate Thermophiles, Paenibacillus napthalenovorans 32O-Y and Paenibacillus sp. 32O-W.</title>
        <authorList>
            <person name="Butler R.R.III."/>
            <person name="Wang J."/>
            <person name="Stark B.C."/>
            <person name="Pombert J.F."/>
        </authorList>
    </citation>
    <scope>NUCLEOTIDE SEQUENCE [LARGE SCALE GENOMIC DNA]</scope>
    <source>
        <strain evidence="5 6">32O-Y</strain>
    </source>
</reference>
<keyword evidence="3" id="KW-0460">Magnesium</keyword>
<dbReference type="InterPro" id="IPR013342">
    <property type="entry name" value="Mandelate_racemase_C"/>
</dbReference>
<evidence type="ECO:0000313" key="6">
    <source>
        <dbReference type="Proteomes" id="UP000061660"/>
    </source>
</evidence>
<reference evidence="6" key="1">
    <citation type="submission" date="2015-12" db="EMBL/GenBank/DDBJ databases">
        <title>Complete genome sequences of two moderately thermophilic Paenibacillus species.</title>
        <authorList>
            <person name="Butler R.III."/>
            <person name="Wang J."/>
            <person name="Stark B.C."/>
            <person name="Pombert J.-F."/>
        </authorList>
    </citation>
    <scope>NUCLEOTIDE SEQUENCE [LARGE SCALE GENOMIC DNA]</scope>
    <source>
        <strain evidence="6">32O-Y</strain>
    </source>
</reference>
<evidence type="ECO:0000256" key="2">
    <source>
        <dbReference type="ARBA" id="ARBA00022723"/>
    </source>
</evidence>
<dbReference type="SUPFAM" id="SSF51604">
    <property type="entry name" value="Enolase C-terminal domain-like"/>
    <property type="match status" value="1"/>
</dbReference>
<dbReference type="KEGG" id="pnp:IJ22_01230"/>
<dbReference type="GO" id="GO:0016836">
    <property type="term" value="F:hydro-lyase activity"/>
    <property type="evidence" value="ECO:0007669"/>
    <property type="project" value="TreeGrafter"/>
</dbReference>
<name>A0A0U2VA96_9BACL</name>
<gene>
    <name evidence="5" type="ORF">IJ22_01230</name>
</gene>
<dbReference type="InterPro" id="IPR029017">
    <property type="entry name" value="Enolase-like_N"/>
</dbReference>
<dbReference type="InterPro" id="IPR046945">
    <property type="entry name" value="RHMD-like"/>
</dbReference>
<dbReference type="GO" id="GO:0009063">
    <property type="term" value="P:amino acid catabolic process"/>
    <property type="evidence" value="ECO:0007669"/>
    <property type="project" value="InterPro"/>
</dbReference>
<organism evidence="5 6">
    <name type="scientific">Paenibacillus naphthalenovorans</name>
    <dbReference type="NCBI Taxonomy" id="162209"/>
    <lineage>
        <taxon>Bacteria</taxon>
        <taxon>Bacillati</taxon>
        <taxon>Bacillota</taxon>
        <taxon>Bacilli</taxon>
        <taxon>Bacillales</taxon>
        <taxon>Paenibacillaceae</taxon>
        <taxon>Paenibacillus</taxon>
    </lineage>
</organism>
<dbReference type="PANTHER" id="PTHR13794:SF58">
    <property type="entry name" value="MITOCHONDRIAL ENOLASE SUPERFAMILY MEMBER 1"/>
    <property type="match status" value="1"/>
</dbReference>
<dbReference type="Gene3D" id="3.20.20.120">
    <property type="entry name" value="Enolase-like C-terminal domain"/>
    <property type="match status" value="1"/>
</dbReference>
<dbReference type="Pfam" id="PF13378">
    <property type="entry name" value="MR_MLE_C"/>
    <property type="match status" value="1"/>
</dbReference>
<dbReference type="SFLD" id="SFLDG00179">
    <property type="entry name" value="mandelate_racemase"/>
    <property type="match status" value="1"/>
</dbReference>
<dbReference type="AlphaFoldDB" id="A0A0U2VA96"/>
<dbReference type="EMBL" id="CP013652">
    <property type="protein sequence ID" value="ALS20515.1"/>
    <property type="molecule type" value="Genomic_DNA"/>
</dbReference>
<protein>
    <submittedName>
        <fullName evidence="5">Mandelate racemase</fullName>
    </submittedName>
</protein>
<dbReference type="PROSITE" id="PS00908">
    <property type="entry name" value="MR_MLE_1"/>
    <property type="match status" value="1"/>
</dbReference>
<dbReference type="InterPro" id="IPR018110">
    <property type="entry name" value="Mandel_Rmase/mucon_lact_enz_CS"/>
</dbReference>
<evidence type="ECO:0000256" key="1">
    <source>
        <dbReference type="ARBA" id="ARBA00001946"/>
    </source>
</evidence>
<dbReference type="SMART" id="SM00922">
    <property type="entry name" value="MR_MLE"/>
    <property type="match status" value="1"/>
</dbReference>
<proteinExistence type="predicted"/>
<dbReference type="InterPro" id="IPR013341">
    <property type="entry name" value="Mandelate_racemase_N_dom"/>
</dbReference>
<dbReference type="SFLD" id="SFLDS00001">
    <property type="entry name" value="Enolase"/>
    <property type="match status" value="1"/>
</dbReference>
<dbReference type="PATRIC" id="fig|162209.4.peg.122"/>
<dbReference type="GO" id="GO:0016052">
    <property type="term" value="P:carbohydrate catabolic process"/>
    <property type="evidence" value="ECO:0007669"/>
    <property type="project" value="TreeGrafter"/>
</dbReference>
<dbReference type="RefSeq" id="WP_062406439.1">
    <property type="nucleotide sequence ID" value="NZ_CP013652.1"/>
</dbReference>
<dbReference type="GO" id="GO:0000287">
    <property type="term" value="F:magnesium ion binding"/>
    <property type="evidence" value="ECO:0007669"/>
    <property type="project" value="TreeGrafter"/>
</dbReference>
<accession>A0A0U2VA96</accession>
<dbReference type="Gene3D" id="3.30.390.10">
    <property type="entry name" value="Enolase-like, N-terminal domain"/>
    <property type="match status" value="1"/>
</dbReference>
<sequence length="386" mass="42794">MSSTKNNVIEQVTAMVFSCRFDDIALRFGVGNMVKRDLVLVKITCSDGTIGYGEAHHALSPTSIAELIRSSLAPILIGESPFNTEGIWEKIYRHQVATHGAGTAVAIAMSGIDIALWDIKGKMLQQPVYRLLGGERRKIRAYAGGLSLGYQPLESLEKEVQKYVEQGYTAIKLRVGQNPKKDAERVSHIRKTFGPQLDIAVDAATRYHILDVPEVVKFCEENHVYWLEEPFTPDNIQAYHELRKSTRIPIAAGENHYTKYQFRELLQAGTIDIVQADCTKAGGITEVKKISDMAAAWHLPMAPHTSQSMLSTAANIHLLCAIPNALIYEADLALVNPFRDEMIKSPLIVKDGYIEPNDRPGLGLELDEEALSKYPGLPGACYVYNL</sequence>